<dbReference type="Pfam" id="PF14361">
    <property type="entry name" value="RsbRD_N"/>
    <property type="match status" value="1"/>
</dbReference>
<evidence type="ECO:0000313" key="6">
    <source>
        <dbReference type="EMBL" id="AXE80314.1"/>
    </source>
</evidence>
<comment type="similarity">
    <text evidence="1">Belongs to the CdaR family.</text>
</comment>
<organism evidence="6 7">
    <name type="scientific">Streptomyces atratus</name>
    <dbReference type="NCBI Taxonomy" id="1893"/>
    <lineage>
        <taxon>Bacteria</taxon>
        <taxon>Bacillati</taxon>
        <taxon>Actinomycetota</taxon>
        <taxon>Actinomycetes</taxon>
        <taxon>Kitasatosporales</taxon>
        <taxon>Streptomycetaceae</taxon>
        <taxon>Streptomyces</taxon>
    </lineage>
</organism>
<dbReference type="RefSeq" id="WP_114246765.1">
    <property type="nucleotide sequence ID" value="NZ_CP027306.1"/>
</dbReference>
<accession>A0A2Z5JJB7</accession>
<feature type="region of interest" description="Disordered" evidence="2">
    <location>
        <begin position="1"/>
        <end position="21"/>
    </location>
</feature>
<evidence type="ECO:0000259" key="3">
    <source>
        <dbReference type="Pfam" id="PF13556"/>
    </source>
</evidence>
<dbReference type="InterPro" id="IPR025751">
    <property type="entry name" value="RsbRD_N_dom"/>
</dbReference>
<protein>
    <submittedName>
        <fullName evidence="6">PucR family transcriptional regulator</fullName>
    </submittedName>
</protein>
<evidence type="ECO:0000256" key="1">
    <source>
        <dbReference type="ARBA" id="ARBA00006754"/>
    </source>
</evidence>
<sequence>MADSPGARPPRSDDHGSGGADGELRRALAVALVPQIDELTRRVVADIHAHSGTYASGAPVSRDDLWEICRDNLLRALEDFGGLPPSGGDFEYAARETGRRRAEQNVPLDTVLQAYRRGGRVMWQMMAEHLRATRAGRAGGTGQGRDTVGVVAGDRDTELDMAGAVWETIDRYSLVMAESYRLTQLEMQGRQDTRRVALFEALLDGRGDDPAVAAAASAALGVPVHDRYVIVVAAQDPAAPPNPAPVLDDHGIWSFWRPRSGRYAGIVRLAAGESGVLLDLLRHRTGATAGVSPEFDRLAQAGRALRLAEQALRTLPAGSGEAAAFDDRLAEVLLVGRPEIAERIVTTQLGAVLDTAAERDALLSTLRVWLDSGCSAARAAELLYCHRNTVLNRIGRIAELTGRSAESGEARLGWALALRALPLRGADGEPAPTEGYVG</sequence>
<dbReference type="GeneID" id="95522431"/>
<gene>
    <name evidence="6" type="ORF">C5746_28940</name>
</gene>
<dbReference type="InterPro" id="IPR041522">
    <property type="entry name" value="CdaR_GGDEF"/>
</dbReference>
<dbReference type="InterPro" id="IPR051448">
    <property type="entry name" value="CdaR-like_regulators"/>
</dbReference>
<dbReference type="Proteomes" id="UP000252698">
    <property type="component" value="Chromosome"/>
</dbReference>
<evidence type="ECO:0000313" key="7">
    <source>
        <dbReference type="Proteomes" id="UP000252698"/>
    </source>
</evidence>
<dbReference type="Pfam" id="PF13556">
    <property type="entry name" value="HTH_30"/>
    <property type="match status" value="1"/>
</dbReference>
<feature type="domain" description="CdaR GGDEF-like" evidence="5">
    <location>
        <begin position="205"/>
        <end position="314"/>
    </location>
</feature>
<dbReference type="InterPro" id="IPR025736">
    <property type="entry name" value="PucR_C-HTH_dom"/>
</dbReference>
<dbReference type="Gene3D" id="1.10.10.2840">
    <property type="entry name" value="PucR C-terminal helix-turn-helix domain"/>
    <property type="match status" value="1"/>
</dbReference>
<dbReference type="PANTHER" id="PTHR33744">
    <property type="entry name" value="CARBOHYDRATE DIACID REGULATOR"/>
    <property type="match status" value="1"/>
</dbReference>
<dbReference type="KEGG" id="sata:C5746_28940"/>
<feature type="domain" description="PucR C-terminal helix-turn-helix" evidence="3">
    <location>
        <begin position="362"/>
        <end position="420"/>
    </location>
</feature>
<feature type="compositionally biased region" description="Basic and acidic residues" evidence="2">
    <location>
        <begin position="10"/>
        <end position="21"/>
    </location>
</feature>
<dbReference type="PANTHER" id="PTHR33744:SF1">
    <property type="entry name" value="DNA-BINDING TRANSCRIPTIONAL ACTIVATOR ADER"/>
    <property type="match status" value="1"/>
</dbReference>
<dbReference type="AlphaFoldDB" id="A0A2Z5JJB7"/>
<evidence type="ECO:0000256" key="2">
    <source>
        <dbReference type="SAM" id="MobiDB-lite"/>
    </source>
</evidence>
<reference evidence="6 7" key="1">
    <citation type="journal article" date="2018" name="Front. Microbiol.">
        <title>Genome Sequencing of Streptomyces atratus SCSIOZH16 and Activation Production of Nocardamine via Metabolic Engineering.</title>
        <authorList>
            <person name="Li Y."/>
            <person name="Zhang C."/>
            <person name="Liu C."/>
            <person name="Ju J."/>
            <person name="Ma J."/>
        </authorList>
    </citation>
    <scope>NUCLEOTIDE SEQUENCE [LARGE SCALE GENOMIC DNA]</scope>
    <source>
        <strain evidence="6 7">SCSIO_ZH16</strain>
    </source>
</reference>
<dbReference type="Pfam" id="PF17853">
    <property type="entry name" value="GGDEF_2"/>
    <property type="match status" value="1"/>
</dbReference>
<evidence type="ECO:0000259" key="5">
    <source>
        <dbReference type="Pfam" id="PF17853"/>
    </source>
</evidence>
<dbReference type="EMBL" id="CP027306">
    <property type="protein sequence ID" value="AXE80314.1"/>
    <property type="molecule type" value="Genomic_DNA"/>
</dbReference>
<proteinExistence type="inferred from homology"/>
<evidence type="ECO:0000259" key="4">
    <source>
        <dbReference type="Pfam" id="PF14361"/>
    </source>
</evidence>
<feature type="domain" description="RsbT co-antagonist protein RsbRD N-terminal" evidence="4">
    <location>
        <begin position="37"/>
        <end position="195"/>
    </location>
</feature>
<name>A0A2Z5JJB7_STRAR</name>
<dbReference type="InterPro" id="IPR042070">
    <property type="entry name" value="PucR_C-HTH_sf"/>
</dbReference>